<keyword evidence="3" id="KW-0378">Hydrolase</keyword>
<dbReference type="Pfam" id="PF02551">
    <property type="entry name" value="Acyl_CoA_thio"/>
    <property type="match status" value="1"/>
</dbReference>
<dbReference type="GO" id="GO:0047617">
    <property type="term" value="F:fatty acyl-CoA hydrolase activity"/>
    <property type="evidence" value="ECO:0007669"/>
    <property type="project" value="UniProtKB-EC"/>
</dbReference>
<dbReference type="Gene3D" id="2.40.160.210">
    <property type="entry name" value="Acyl-CoA thioesterase, double hotdog domain"/>
    <property type="match status" value="1"/>
</dbReference>
<dbReference type="RefSeq" id="WP_245750143.1">
    <property type="nucleotide sequence ID" value="NZ_FOLB01000003.1"/>
</dbReference>
<dbReference type="InterPro" id="IPR042171">
    <property type="entry name" value="Acyl-CoA_hotdog"/>
</dbReference>
<keyword evidence="11" id="KW-1185">Reference proteome</keyword>
<evidence type="ECO:0000256" key="5">
    <source>
        <dbReference type="ARBA" id="ARBA00050943"/>
    </source>
</evidence>
<organism evidence="10 11">
    <name type="scientific">Nocardioides terrae</name>
    <dbReference type="NCBI Taxonomy" id="574651"/>
    <lineage>
        <taxon>Bacteria</taxon>
        <taxon>Bacillati</taxon>
        <taxon>Actinomycetota</taxon>
        <taxon>Actinomycetes</taxon>
        <taxon>Propionibacteriales</taxon>
        <taxon>Nocardioidaceae</taxon>
        <taxon>Nocardioides</taxon>
    </lineage>
</organism>
<gene>
    <name evidence="10" type="ORF">SAMN04487968_10333</name>
</gene>
<feature type="domain" description="Acyl-CoA thioesterase 2 C-terminal" evidence="8">
    <location>
        <begin position="181"/>
        <end position="283"/>
    </location>
</feature>
<dbReference type="CDD" id="cd03444">
    <property type="entry name" value="Thioesterase_II_repeat1"/>
    <property type="match status" value="1"/>
</dbReference>
<dbReference type="PANTHER" id="PTHR11066">
    <property type="entry name" value="ACYL-COA THIOESTERASE"/>
    <property type="match status" value="1"/>
</dbReference>
<dbReference type="EMBL" id="FOLB01000003">
    <property type="protein sequence ID" value="SFB99828.1"/>
    <property type="molecule type" value="Genomic_DNA"/>
</dbReference>
<evidence type="ECO:0000256" key="7">
    <source>
        <dbReference type="ARBA" id="ARBA00079653"/>
    </source>
</evidence>
<dbReference type="FunFam" id="2.40.160.210:FF:000001">
    <property type="entry name" value="Acyl-CoA thioesterase II"/>
    <property type="match status" value="1"/>
</dbReference>
<dbReference type="AlphaFoldDB" id="A0A1I1FQE3"/>
<evidence type="ECO:0000259" key="9">
    <source>
        <dbReference type="Pfam" id="PF13622"/>
    </source>
</evidence>
<evidence type="ECO:0000259" key="8">
    <source>
        <dbReference type="Pfam" id="PF02551"/>
    </source>
</evidence>
<proteinExistence type="inferred from homology"/>
<evidence type="ECO:0000256" key="3">
    <source>
        <dbReference type="ARBA" id="ARBA00022801"/>
    </source>
</evidence>
<dbReference type="Proteomes" id="UP000198832">
    <property type="component" value="Unassembled WGS sequence"/>
</dbReference>
<keyword evidence="4" id="KW-0443">Lipid metabolism</keyword>
<dbReference type="InterPro" id="IPR029069">
    <property type="entry name" value="HotDog_dom_sf"/>
</dbReference>
<evidence type="ECO:0000256" key="4">
    <source>
        <dbReference type="ARBA" id="ARBA00023098"/>
    </source>
</evidence>
<evidence type="ECO:0000313" key="10">
    <source>
        <dbReference type="EMBL" id="SFB99828.1"/>
    </source>
</evidence>
<comment type="similarity">
    <text evidence="1">Belongs to the C/M/P thioester hydrolase family.</text>
</comment>
<dbReference type="STRING" id="574651.SAMN04487968_10333"/>
<evidence type="ECO:0000313" key="11">
    <source>
        <dbReference type="Proteomes" id="UP000198832"/>
    </source>
</evidence>
<sequence length="289" mass="32313">MTDLNETAVKALVDVLDLEEIDDDLFRGHSEDNGRGRSFGGQVAAQALMAGMRSVPEEFFVHSAHSYFLLPGDPTESIVYDVERIRDGRSFLTRRIVARQHGRPIYYMTANFHKHEEGFEHQDVMPEVMPPEEGVDVLARMRDRTDAEGRRLAQEWAAIEARAVGHSLGGGLEDDPAHPSRQRVWLKINGTLPDDPEIQLGAFTWASDVSLLSASLAAHTLDHGKVQMASLDHAIWFHRPFRADEWWLYDQVSPSAQGGRGLSIGRVFSQDGRLVATVAQEGLIRPPRD</sequence>
<dbReference type="GO" id="GO:0006637">
    <property type="term" value="P:acyl-CoA metabolic process"/>
    <property type="evidence" value="ECO:0007669"/>
    <property type="project" value="InterPro"/>
</dbReference>
<dbReference type="InterPro" id="IPR025652">
    <property type="entry name" value="TesB_C"/>
</dbReference>
<dbReference type="Pfam" id="PF13622">
    <property type="entry name" value="4HBT_3"/>
    <property type="match status" value="1"/>
</dbReference>
<evidence type="ECO:0000256" key="1">
    <source>
        <dbReference type="ARBA" id="ARBA00006538"/>
    </source>
</evidence>
<dbReference type="InterPro" id="IPR003703">
    <property type="entry name" value="Acyl_CoA_thio"/>
</dbReference>
<name>A0A1I1FQE3_9ACTN</name>
<reference evidence="10 11" key="1">
    <citation type="submission" date="2016-10" db="EMBL/GenBank/DDBJ databases">
        <authorList>
            <person name="de Groot N.N."/>
        </authorList>
    </citation>
    <scope>NUCLEOTIDE SEQUENCE [LARGE SCALE GENOMIC DNA]</scope>
    <source>
        <strain evidence="10 11">CGMCC 1.7056</strain>
    </source>
</reference>
<dbReference type="SUPFAM" id="SSF54637">
    <property type="entry name" value="Thioesterase/thiol ester dehydrase-isomerase"/>
    <property type="match status" value="2"/>
</dbReference>
<evidence type="ECO:0000256" key="6">
    <source>
        <dbReference type="ARBA" id="ARBA00071120"/>
    </source>
</evidence>
<comment type="subunit">
    <text evidence="2">Homotetramer.</text>
</comment>
<comment type="catalytic activity">
    <reaction evidence="5">
        <text>a fatty acyl-CoA + H2O = a fatty acid + CoA + H(+)</text>
        <dbReference type="Rhea" id="RHEA:16781"/>
        <dbReference type="ChEBI" id="CHEBI:15377"/>
        <dbReference type="ChEBI" id="CHEBI:15378"/>
        <dbReference type="ChEBI" id="CHEBI:28868"/>
        <dbReference type="ChEBI" id="CHEBI:57287"/>
        <dbReference type="ChEBI" id="CHEBI:77636"/>
        <dbReference type="EC" id="3.1.2.20"/>
    </reaction>
    <physiologicalReaction direction="left-to-right" evidence="5">
        <dbReference type="Rhea" id="RHEA:16782"/>
    </physiologicalReaction>
</comment>
<accession>A0A1I1FQE3</accession>
<protein>
    <recommendedName>
        <fullName evidence="6">Acyl-CoA thioesterase 2</fullName>
    </recommendedName>
    <alternativeName>
        <fullName evidence="7">Thioesterase II</fullName>
    </alternativeName>
</protein>
<evidence type="ECO:0000256" key="2">
    <source>
        <dbReference type="ARBA" id="ARBA00011881"/>
    </source>
</evidence>
<dbReference type="InterPro" id="IPR049449">
    <property type="entry name" value="TesB_ACOT8-like_N"/>
</dbReference>
<dbReference type="PANTHER" id="PTHR11066:SF34">
    <property type="entry name" value="ACYL-COENZYME A THIOESTERASE 8"/>
    <property type="match status" value="1"/>
</dbReference>
<feature type="domain" description="Acyl-CoA thioesterase-like N-terminal HotDog" evidence="9">
    <location>
        <begin position="36"/>
        <end position="112"/>
    </location>
</feature>
<dbReference type="GO" id="GO:0009062">
    <property type="term" value="P:fatty acid catabolic process"/>
    <property type="evidence" value="ECO:0007669"/>
    <property type="project" value="TreeGrafter"/>
</dbReference>
<dbReference type="CDD" id="cd03445">
    <property type="entry name" value="Thioesterase_II_repeat2"/>
    <property type="match status" value="1"/>
</dbReference>